<evidence type="ECO:0000313" key="2">
    <source>
        <dbReference type="Proteomes" id="UP000005365"/>
    </source>
</evidence>
<organism evidence="1 2">
    <name type="scientific">Neisseria sicca ATCC 29256</name>
    <dbReference type="NCBI Taxonomy" id="547045"/>
    <lineage>
        <taxon>Bacteria</taxon>
        <taxon>Pseudomonadati</taxon>
        <taxon>Pseudomonadota</taxon>
        <taxon>Betaproteobacteria</taxon>
        <taxon>Neisseriales</taxon>
        <taxon>Neisseriaceae</taxon>
        <taxon>Neisseria</taxon>
    </lineage>
</organism>
<accession>C6M1P2</accession>
<evidence type="ECO:0000313" key="1">
    <source>
        <dbReference type="EMBL" id="EET45720.1"/>
    </source>
</evidence>
<protein>
    <submittedName>
        <fullName evidence="1">Uncharacterized protein</fullName>
    </submittedName>
</protein>
<sequence>MKRSSENRFSSRLTGNRYAAALPEIKENGNALGKPVSYTRIVGSSAILSNHKSIHDTQPSIIRFQTTPCG</sequence>
<comment type="caution">
    <text evidence="1">The sequence shown here is derived from an EMBL/GenBank/DDBJ whole genome shotgun (WGS) entry which is preliminary data.</text>
</comment>
<gene>
    <name evidence="1" type="ORF">NEISICOT_00427</name>
</gene>
<keyword evidence="2" id="KW-1185">Reference proteome</keyword>
<proteinExistence type="predicted"/>
<dbReference type="Proteomes" id="UP000005365">
    <property type="component" value="Unassembled WGS sequence"/>
</dbReference>
<name>C6M1P2_NEISI</name>
<dbReference type="AlphaFoldDB" id="C6M1P2"/>
<reference evidence="1" key="1">
    <citation type="submission" date="2009-07" db="EMBL/GenBank/DDBJ databases">
        <authorList>
            <person name="Weinstock G."/>
            <person name="Sodergren E."/>
            <person name="Clifton S."/>
            <person name="Fulton L."/>
            <person name="Fulton B."/>
            <person name="Courtney L."/>
            <person name="Fronick C."/>
            <person name="Harrison M."/>
            <person name="Strong C."/>
            <person name="Farmer C."/>
            <person name="Delahaunty K."/>
            <person name="Markovic C."/>
            <person name="Hall O."/>
            <person name="Minx P."/>
            <person name="Tomlinson C."/>
            <person name="Mitreva M."/>
            <person name="Nelson J."/>
            <person name="Hou S."/>
            <person name="Wollam A."/>
            <person name="Pepin K.H."/>
            <person name="Johnson M."/>
            <person name="Bhonagiri V."/>
            <person name="Nash W.E."/>
            <person name="Warren W."/>
            <person name="Chinwalla A."/>
            <person name="Mardis E.R."/>
            <person name="Wilson R.K."/>
        </authorList>
    </citation>
    <scope>NUCLEOTIDE SEQUENCE [LARGE SCALE GENOMIC DNA]</scope>
    <source>
        <strain evidence="1">ATCC 29256</strain>
    </source>
</reference>
<dbReference type="EMBL" id="ACKO02000002">
    <property type="protein sequence ID" value="EET45720.1"/>
    <property type="molecule type" value="Genomic_DNA"/>
</dbReference>